<protein>
    <recommendedName>
        <fullName evidence="2">Peptide chain release factor RF-3</fullName>
    </recommendedName>
</protein>
<name>A0A1I7CPR4_9PSED</name>
<organism evidence="1">
    <name type="scientific">Pseudomonas marincola</name>
    <dbReference type="NCBI Taxonomy" id="437900"/>
    <lineage>
        <taxon>Bacteria</taxon>
        <taxon>Pseudomonadati</taxon>
        <taxon>Pseudomonadota</taxon>
        <taxon>Gammaproteobacteria</taxon>
        <taxon>Pseudomonadales</taxon>
        <taxon>Pseudomonadaceae</taxon>
        <taxon>Pseudomonas</taxon>
    </lineage>
</organism>
<evidence type="ECO:0008006" key="2">
    <source>
        <dbReference type="Google" id="ProtNLM"/>
    </source>
</evidence>
<dbReference type="STRING" id="437900.GCA_001940335_03782"/>
<sequence>MGLRSVLLAILLGLAGPLWADTVWLNNGDRITGNIVLLDGGKLALKTKYAGQVLIDWKDIDTLSAEKPLLLRQEGLDSQHTQRLSAAGKGMVRIVNGTTKTVPLASVTRIVPARELLRDVVWEGNLDAKLDMERKDDDSDEFRLKGDTRLEHGRWRHVANGEYERETENGTVTDDNWTAEYDIDRFFTQHWFWRTGGEWQVDHLEFIDRARIIGTGPGYRFWDDTLGRFDLIGQVNDVEFEYEGGDLSFRTLSLAWDFKRLLWGTRFEFYSTAELQVPQISDIDYVLESEFGLRYRVNDWARVSLLYELDQIEAEGQRNSDEHFLIGLGVAW</sequence>
<reference evidence="1" key="1">
    <citation type="submission" date="2019-02" db="EMBL/GenBank/DDBJ databases">
        <authorList>
            <consortium name="Genoscope - CEA"/>
            <person name="William W."/>
        </authorList>
    </citation>
    <scope>NUCLEOTIDE SEQUENCE [LARGE SCALE GENOMIC DNA]</scope>
    <source>
        <strain evidence="1">YSy11</strain>
    </source>
</reference>
<gene>
    <name evidence="1" type="ORF">PMYSY11_2745</name>
</gene>
<dbReference type="AlphaFoldDB" id="A0A1I7CPR4"/>
<dbReference type="RefSeq" id="WP_090513026.1">
    <property type="nucleotide sequence ID" value="NZ_FPBC01000008.1"/>
</dbReference>
<dbReference type="InterPro" id="IPR007433">
    <property type="entry name" value="DUF481"/>
</dbReference>
<dbReference type="EMBL" id="LR215729">
    <property type="protein sequence ID" value="VEV97790.1"/>
    <property type="molecule type" value="Genomic_DNA"/>
</dbReference>
<dbReference type="Pfam" id="PF04338">
    <property type="entry name" value="DUF481"/>
    <property type="match status" value="1"/>
</dbReference>
<proteinExistence type="predicted"/>
<accession>A0A1I7CPR4</accession>
<evidence type="ECO:0000313" key="1">
    <source>
        <dbReference type="EMBL" id="VEV97790.1"/>
    </source>
</evidence>